<evidence type="ECO:0000313" key="2">
    <source>
        <dbReference type="Proteomes" id="UP000663570"/>
    </source>
</evidence>
<sequence length="246" mass="27297">MALDYVLQFPCEVRKNVPEAKLVALVGYMSLAEFAVAEIRKSNPAVPMETILGKYQVRASQTRPDGTTEQVPMTVGQLVALAQPIGQYRGHCPPCRANIVDRPFGCIAKINYPIRRESEEWLLSRLPGDMKDPNLSLLFRFLSDLEIDGRPVDRMRPKIFELSEPLVRRWGASPDQKQLTSSQIIQMLAFGGNIGPQQAALYTKLFGLASVLSDPHPPSANIEQFKTLMCGIVMSGRLNAEISIDA</sequence>
<evidence type="ECO:0000313" key="1">
    <source>
        <dbReference type="EMBL" id="QSI76640.1"/>
    </source>
</evidence>
<keyword evidence="2" id="KW-1185">Reference proteome</keyword>
<reference evidence="1 2" key="1">
    <citation type="submission" date="2021-02" db="EMBL/GenBank/DDBJ databases">
        <title>Niveibacterium changnyeongensis HC41.</title>
        <authorList>
            <person name="Kang M."/>
        </authorList>
    </citation>
    <scope>NUCLEOTIDE SEQUENCE [LARGE SCALE GENOMIC DNA]</scope>
    <source>
        <strain evidence="1 2">HC41</strain>
    </source>
</reference>
<proteinExistence type="predicted"/>
<organism evidence="1 2">
    <name type="scientific">Niveibacterium microcysteis</name>
    <dbReference type="NCBI Taxonomy" id="2811415"/>
    <lineage>
        <taxon>Bacteria</taxon>
        <taxon>Pseudomonadati</taxon>
        <taxon>Pseudomonadota</taxon>
        <taxon>Betaproteobacteria</taxon>
        <taxon>Rhodocyclales</taxon>
        <taxon>Rhodocyclaceae</taxon>
        <taxon>Niveibacterium</taxon>
    </lineage>
</organism>
<dbReference type="RefSeq" id="WP_206254282.1">
    <property type="nucleotide sequence ID" value="NZ_CP071060.1"/>
</dbReference>
<name>A0ABX7M4G5_9RHOO</name>
<dbReference type="Proteomes" id="UP000663570">
    <property type="component" value="Chromosome"/>
</dbReference>
<gene>
    <name evidence="1" type="ORF">JY500_19615</name>
</gene>
<dbReference type="EMBL" id="CP071060">
    <property type="protein sequence ID" value="QSI76640.1"/>
    <property type="molecule type" value="Genomic_DNA"/>
</dbReference>
<protein>
    <submittedName>
        <fullName evidence="1">Uncharacterized protein</fullName>
    </submittedName>
</protein>
<accession>A0ABX7M4G5</accession>